<keyword evidence="3" id="KW-1185">Reference proteome</keyword>
<reference evidence="2 3" key="1">
    <citation type="submission" date="2019-11" db="EMBL/GenBank/DDBJ databases">
        <title>Whole Genome Sequencing and Comparative Genomic Analyses of Lysinibacillus pakistanensis LZH-9, a Halotolerant Strain with Excellent COD Removal Capability.</title>
        <authorList>
            <person name="Zhou H."/>
        </authorList>
    </citation>
    <scope>NUCLEOTIDE SEQUENCE [LARGE SCALE GENOMIC DNA]</scope>
    <source>
        <strain evidence="2 3">LZH-9</strain>
        <plasmid evidence="2 3">unnamed</plasmid>
    </source>
</reference>
<dbReference type="EMBL" id="CP045836">
    <property type="protein sequence ID" value="QGG54155.1"/>
    <property type="molecule type" value="Genomic_DNA"/>
</dbReference>
<dbReference type="RefSeq" id="WP_369595991.1">
    <property type="nucleotide sequence ID" value="NZ_CP045836.1"/>
</dbReference>
<protein>
    <submittedName>
        <fullName evidence="2">Uncharacterized protein</fullName>
    </submittedName>
</protein>
<evidence type="ECO:0000313" key="1">
    <source>
        <dbReference type="EMBL" id="QGG54100.1"/>
    </source>
</evidence>
<organism evidence="2 3">
    <name type="scientific">Lysinibacillus pakistanensis</name>
    <dbReference type="NCBI Taxonomy" id="759811"/>
    <lineage>
        <taxon>Bacteria</taxon>
        <taxon>Bacillati</taxon>
        <taxon>Bacillota</taxon>
        <taxon>Bacilli</taxon>
        <taxon>Bacillales</taxon>
        <taxon>Bacillaceae</taxon>
        <taxon>Lysinibacillus</taxon>
    </lineage>
</organism>
<geneLocation type="plasmid" evidence="2 3">
    <name>unnamed</name>
</geneLocation>
<dbReference type="Proteomes" id="UP000373269">
    <property type="component" value="Plasmid unnamed"/>
</dbReference>
<evidence type="ECO:0000313" key="3">
    <source>
        <dbReference type="Proteomes" id="UP000373269"/>
    </source>
</evidence>
<gene>
    <name evidence="1" type="ORF">GDS87_24585</name>
    <name evidence="2" type="ORF">GDS87_24865</name>
</gene>
<evidence type="ECO:0000313" key="2">
    <source>
        <dbReference type="EMBL" id="QGG54155.1"/>
    </source>
</evidence>
<sequence>MVLQWEDNSELSGDGIIQSIDLLTEKYSTLTKSPANPFTNASPISPMK</sequence>
<name>A0ABX6DH55_9BACI</name>
<proteinExistence type="predicted"/>
<accession>A0ABX6DH55</accession>
<keyword evidence="2" id="KW-0614">Plasmid</keyword>
<dbReference type="EMBL" id="CP045836">
    <property type="protein sequence ID" value="QGG54100.1"/>
    <property type="molecule type" value="Genomic_DNA"/>
</dbReference>